<dbReference type="OrthoDB" id="5917768at2"/>
<proteinExistence type="predicted"/>
<dbReference type="EMBL" id="CP000627">
    <property type="protein sequence ID" value="ABQ21422.1"/>
    <property type="molecule type" value="Genomic_DNA"/>
</dbReference>
<sequence>MGEKTMFSVEGICDWCKQPKLLTRHEYVDGKAHHSCENCNEFARMDVRQFNLAEMAFREKQQAAR</sequence>
<protein>
    <submittedName>
        <fullName evidence="1">Uncharacterized protein</fullName>
    </submittedName>
</protein>
<evidence type="ECO:0000313" key="2">
    <source>
        <dbReference type="Proteomes" id="UP000000249"/>
    </source>
</evidence>
<dbReference type="Proteomes" id="UP000000249">
    <property type="component" value="Chromosome 1"/>
</dbReference>
<reference evidence="1 2" key="1">
    <citation type="submission" date="2007-03" db="EMBL/GenBank/DDBJ databases">
        <authorList>
            <person name="Heidelberg J."/>
        </authorList>
    </citation>
    <scope>NUCLEOTIDE SEQUENCE [LARGE SCALE GENOMIC DNA]</scope>
    <source>
        <strain evidence="2">ATCC 39541 / Classical Ogawa 395 / O395</strain>
    </source>
</reference>
<accession>A0A0H3AM80</accession>
<name>A0A0H3AM80_VIBC3</name>
<dbReference type="AlphaFoldDB" id="A0A0H3AM80"/>
<organism evidence="1 2">
    <name type="scientific">Vibrio cholerae serotype O1 (strain ATCC 39541 / Classical Ogawa 395 / O395)</name>
    <dbReference type="NCBI Taxonomy" id="345073"/>
    <lineage>
        <taxon>Bacteria</taxon>
        <taxon>Pseudomonadati</taxon>
        <taxon>Pseudomonadota</taxon>
        <taxon>Gammaproteobacteria</taxon>
        <taxon>Vibrionales</taxon>
        <taxon>Vibrionaceae</taxon>
        <taxon>Vibrio</taxon>
    </lineage>
</organism>
<dbReference type="KEGG" id="vcr:VC395_1312"/>
<dbReference type="eggNOG" id="ENOG5031NMK">
    <property type="taxonomic scope" value="Bacteria"/>
</dbReference>
<dbReference type="PATRIC" id="fig|345073.21.peg.1276"/>
<evidence type="ECO:0000313" key="1">
    <source>
        <dbReference type="EMBL" id="ABQ21422.1"/>
    </source>
</evidence>
<gene>
    <name evidence="1" type="ordered locus">VC0395_A0813</name>
</gene>
<dbReference type="KEGG" id="vco:VC0395_A0813"/>